<keyword evidence="2" id="KW-1185">Reference proteome</keyword>
<evidence type="ECO:0000313" key="1">
    <source>
        <dbReference type="EMBL" id="KRZ75050.1"/>
    </source>
</evidence>
<accession>A0A0V1MTM0</accession>
<dbReference type="Proteomes" id="UP000054843">
    <property type="component" value="Unassembled WGS sequence"/>
</dbReference>
<protein>
    <submittedName>
        <fullName evidence="1">Uncharacterized protein</fullName>
    </submittedName>
</protein>
<dbReference type="AlphaFoldDB" id="A0A0V1MTM0"/>
<reference evidence="1 2" key="1">
    <citation type="submission" date="2015-01" db="EMBL/GenBank/DDBJ databases">
        <title>Evolution of Trichinella species and genotypes.</title>
        <authorList>
            <person name="Korhonen P.K."/>
            <person name="Edoardo P."/>
            <person name="Giuseppe L.R."/>
            <person name="Gasser R.B."/>
        </authorList>
    </citation>
    <scope>NUCLEOTIDE SEQUENCE [LARGE SCALE GENOMIC DNA]</scope>
    <source>
        <strain evidence="1">ISS1980</strain>
    </source>
</reference>
<proteinExistence type="predicted"/>
<dbReference type="EMBL" id="JYDO01000043">
    <property type="protein sequence ID" value="KRZ75050.1"/>
    <property type="molecule type" value="Genomic_DNA"/>
</dbReference>
<sequence length="67" mass="7290">MNALLPMCLICEKSSRDKFHAQSTLSTMFSTAAQQKSDEMTAAYNISLLITQTGKPSTTGKKLLSGY</sequence>
<evidence type="ECO:0000313" key="2">
    <source>
        <dbReference type="Proteomes" id="UP000054843"/>
    </source>
</evidence>
<gene>
    <name evidence="1" type="ORF">T10_7258</name>
</gene>
<organism evidence="1 2">
    <name type="scientific">Trichinella papuae</name>
    <dbReference type="NCBI Taxonomy" id="268474"/>
    <lineage>
        <taxon>Eukaryota</taxon>
        <taxon>Metazoa</taxon>
        <taxon>Ecdysozoa</taxon>
        <taxon>Nematoda</taxon>
        <taxon>Enoplea</taxon>
        <taxon>Dorylaimia</taxon>
        <taxon>Trichinellida</taxon>
        <taxon>Trichinellidae</taxon>
        <taxon>Trichinella</taxon>
    </lineage>
</organism>
<name>A0A0V1MTM0_9BILA</name>
<comment type="caution">
    <text evidence="1">The sequence shown here is derived from an EMBL/GenBank/DDBJ whole genome shotgun (WGS) entry which is preliminary data.</text>
</comment>